<gene>
    <name evidence="8" type="ORF">A3D01_04630</name>
</gene>
<feature type="domain" description="Lipopolysaccharide assembly protein A" evidence="7">
    <location>
        <begin position="20"/>
        <end position="83"/>
    </location>
</feature>
<dbReference type="EMBL" id="MGGR01000031">
    <property type="protein sequence ID" value="OGM32431.1"/>
    <property type="molecule type" value="Genomic_DNA"/>
</dbReference>
<evidence type="ECO:0000256" key="4">
    <source>
        <dbReference type="ARBA" id="ARBA00023136"/>
    </source>
</evidence>
<dbReference type="InterPro" id="IPR010445">
    <property type="entry name" value="LapA_dom"/>
</dbReference>
<dbReference type="AlphaFoldDB" id="A0A1F7YYS8"/>
<organism evidence="8 9">
    <name type="scientific">Candidatus Woesebacteria bacterium RIFCSPHIGHO2_02_FULL_39_13</name>
    <dbReference type="NCBI Taxonomy" id="1802505"/>
    <lineage>
        <taxon>Bacteria</taxon>
        <taxon>Candidatus Woeseibacteriota</taxon>
    </lineage>
</organism>
<evidence type="ECO:0000313" key="8">
    <source>
        <dbReference type="EMBL" id="OGM32431.1"/>
    </source>
</evidence>
<keyword evidence="1" id="KW-1003">Cell membrane</keyword>
<dbReference type="GO" id="GO:0005886">
    <property type="term" value="C:plasma membrane"/>
    <property type="evidence" value="ECO:0007669"/>
    <property type="project" value="InterPro"/>
</dbReference>
<dbReference type="Proteomes" id="UP000177169">
    <property type="component" value="Unassembled WGS sequence"/>
</dbReference>
<keyword evidence="5" id="KW-0175">Coiled coil</keyword>
<proteinExistence type="predicted"/>
<dbReference type="STRING" id="1802505.A3D01_04630"/>
<evidence type="ECO:0000256" key="5">
    <source>
        <dbReference type="SAM" id="Coils"/>
    </source>
</evidence>
<evidence type="ECO:0000256" key="1">
    <source>
        <dbReference type="ARBA" id="ARBA00022475"/>
    </source>
</evidence>
<keyword evidence="2 6" id="KW-0812">Transmembrane</keyword>
<evidence type="ECO:0000256" key="6">
    <source>
        <dbReference type="SAM" id="Phobius"/>
    </source>
</evidence>
<protein>
    <recommendedName>
        <fullName evidence="7">Lipopolysaccharide assembly protein A domain-containing protein</fullName>
    </recommendedName>
</protein>
<evidence type="ECO:0000256" key="2">
    <source>
        <dbReference type="ARBA" id="ARBA00022692"/>
    </source>
</evidence>
<accession>A0A1F7YYS8</accession>
<comment type="caution">
    <text evidence="8">The sequence shown here is derived from an EMBL/GenBank/DDBJ whole genome shotgun (WGS) entry which is preliminary data.</text>
</comment>
<dbReference type="Pfam" id="PF06305">
    <property type="entry name" value="LapA_dom"/>
    <property type="match status" value="1"/>
</dbReference>
<feature type="transmembrane region" description="Helical" evidence="6">
    <location>
        <begin position="39"/>
        <end position="57"/>
    </location>
</feature>
<keyword evidence="3 6" id="KW-1133">Transmembrane helix</keyword>
<name>A0A1F7YYS8_9BACT</name>
<evidence type="ECO:0000256" key="3">
    <source>
        <dbReference type="ARBA" id="ARBA00022989"/>
    </source>
</evidence>
<evidence type="ECO:0000259" key="7">
    <source>
        <dbReference type="Pfam" id="PF06305"/>
    </source>
</evidence>
<feature type="coiled-coil region" evidence="5">
    <location>
        <begin position="69"/>
        <end position="103"/>
    </location>
</feature>
<evidence type="ECO:0000313" key="9">
    <source>
        <dbReference type="Proteomes" id="UP000177169"/>
    </source>
</evidence>
<sequence>MLTLVVTVVLGLAFALFATQNTQGVDLNFGSYYLPNVPVYLVALFPLLMGLLASLIIHTAKDLMAGITIDEDKKEIKKMTQENAELVKEVHKLELENTKLKAKNGEEFDEDSI</sequence>
<reference evidence="8 9" key="1">
    <citation type="journal article" date="2016" name="Nat. Commun.">
        <title>Thousands of microbial genomes shed light on interconnected biogeochemical processes in an aquifer system.</title>
        <authorList>
            <person name="Anantharaman K."/>
            <person name="Brown C.T."/>
            <person name="Hug L.A."/>
            <person name="Sharon I."/>
            <person name="Castelle C.J."/>
            <person name="Probst A.J."/>
            <person name="Thomas B.C."/>
            <person name="Singh A."/>
            <person name="Wilkins M.J."/>
            <person name="Karaoz U."/>
            <person name="Brodie E.L."/>
            <person name="Williams K.H."/>
            <person name="Hubbard S.S."/>
            <person name="Banfield J.F."/>
        </authorList>
    </citation>
    <scope>NUCLEOTIDE SEQUENCE [LARGE SCALE GENOMIC DNA]</scope>
</reference>
<keyword evidence="4 6" id="KW-0472">Membrane</keyword>